<organism evidence="1 2">
    <name type="scientific">Coprococcus comes</name>
    <dbReference type="NCBI Taxonomy" id="410072"/>
    <lineage>
        <taxon>Bacteria</taxon>
        <taxon>Bacillati</taxon>
        <taxon>Bacillota</taxon>
        <taxon>Clostridia</taxon>
        <taxon>Lachnospirales</taxon>
        <taxon>Lachnospiraceae</taxon>
        <taxon>Coprococcus</taxon>
    </lineage>
</organism>
<protein>
    <recommendedName>
        <fullName evidence="3">Transcriptional regulator, AbiEi antitoxin, Type IV TA system</fullName>
    </recommendedName>
</protein>
<accession>A0A174IP06</accession>
<evidence type="ECO:0000313" key="2">
    <source>
        <dbReference type="Proteomes" id="UP000095362"/>
    </source>
</evidence>
<sequence>MRTNTYIRLEMLYKKYKGYVETREILEEGFSNRQIAVLVKEGYLENVTHGHYWLSGGQCKKPQDYKCIEVCLSNPKAVICMDSSLYYQKVSTKEPEYLSVATERTDRSILKMNFPTRRHYFSGRNFQIGQRKRETEFGSYNIYDVERSLCDIRRLEPENSFEIMDYVKESEQQYKRLMKYAELFGIKQF</sequence>
<dbReference type="Proteomes" id="UP000095362">
    <property type="component" value="Unassembled WGS sequence"/>
</dbReference>
<gene>
    <name evidence="1" type="ORF">ERS852481_03119</name>
</gene>
<evidence type="ECO:0008006" key="3">
    <source>
        <dbReference type="Google" id="ProtNLM"/>
    </source>
</evidence>
<name>A0A174IP06_9FIRM</name>
<dbReference type="EMBL" id="CYZK01000036">
    <property type="protein sequence ID" value="CUO89082.1"/>
    <property type="molecule type" value="Genomic_DNA"/>
</dbReference>
<dbReference type="RefSeq" id="WP_008369904.1">
    <property type="nucleotide sequence ID" value="NZ_CP070062.1"/>
</dbReference>
<dbReference type="GeneID" id="92825826"/>
<dbReference type="AlphaFoldDB" id="A0A174IP06"/>
<reference evidence="1 2" key="1">
    <citation type="submission" date="2015-09" db="EMBL/GenBank/DDBJ databases">
        <authorList>
            <consortium name="Pathogen Informatics"/>
        </authorList>
    </citation>
    <scope>NUCLEOTIDE SEQUENCE [LARGE SCALE GENOMIC DNA]</scope>
    <source>
        <strain evidence="1 2">2789STDY5834866</strain>
    </source>
</reference>
<evidence type="ECO:0000313" key="1">
    <source>
        <dbReference type="EMBL" id="CUO89082.1"/>
    </source>
</evidence>
<proteinExistence type="predicted"/>